<proteinExistence type="predicted"/>
<sequence length="131" mass="14682">MAKEKGTMTHAFGDTAQRLGPVSQVVIGLGASWISRTFGLGQVIVILPDSRGMHDLFINRATGFYRSKLVNNLHNSSGYACLSPDQQFKYHKRYLGNTMTNLYIARMTPRIMDRMQELVDLWSAAAKRLCG</sequence>
<accession>A0A8H6Y0E4</accession>
<dbReference type="GO" id="GO:0020037">
    <property type="term" value="F:heme binding"/>
    <property type="evidence" value="ECO:0007669"/>
    <property type="project" value="InterPro"/>
</dbReference>
<dbReference type="Gene3D" id="1.10.630.10">
    <property type="entry name" value="Cytochrome P450"/>
    <property type="match status" value="1"/>
</dbReference>
<dbReference type="InterPro" id="IPR036396">
    <property type="entry name" value="Cyt_P450_sf"/>
</dbReference>
<dbReference type="SUPFAM" id="SSF48264">
    <property type="entry name" value="Cytochrome P450"/>
    <property type="match status" value="1"/>
</dbReference>
<dbReference type="EMBL" id="JACAZI010000010">
    <property type="protein sequence ID" value="KAF7349876.1"/>
    <property type="molecule type" value="Genomic_DNA"/>
</dbReference>
<gene>
    <name evidence="1" type="ORF">MVEN_01288100</name>
</gene>
<evidence type="ECO:0000313" key="2">
    <source>
        <dbReference type="Proteomes" id="UP000620124"/>
    </source>
</evidence>
<dbReference type="GO" id="GO:0005506">
    <property type="term" value="F:iron ion binding"/>
    <property type="evidence" value="ECO:0007669"/>
    <property type="project" value="InterPro"/>
</dbReference>
<dbReference type="GO" id="GO:0004497">
    <property type="term" value="F:monooxygenase activity"/>
    <property type="evidence" value="ECO:0007669"/>
    <property type="project" value="InterPro"/>
</dbReference>
<evidence type="ECO:0000313" key="1">
    <source>
        <dbReference type="EMBL" id="KAF7349876.1"/>
    </source>
</evidence>
<organism evidence="1 2">
    <name type="scientific">Mycena venus</name>
    <dbReference type="NCBI Taxonomy" id="2733690"/>
    <lineage>
        <taxon>Eukaryota</taxon>
        <taxon>Fungi</taxon>
        <taxon>Dikarya</taxon>
        <taxon>Basidiomycota</taxon>
        <taxon>Agaricomycotina</taxon>
        <taxon>Agaricomycetes</taxon>
        <taxon>Agaricomycetidae</taxon>
        <taxon>Agaricales</taxon>
        <taxon>Marasmiineae</taxon>
        <taxon>Mycenaceae</taxon>
        <taxon>Mycena</taxon>
    </lineage>
</organism>
<dbReference type="AlphaFoldDB" id="A0A8H6Y0E4"/>
<dbReference type="Proteomes" id="UP000620124">
    <property type="component" value="Unassembled WGS sequence"/>
</dbReference>
<protein>
    <submittedName>
        <fullName evidence="1">Uncharacterized protein</fullName>
    </submittedName>
</protein>
<comment type="caution">
    <text evidence="1">The sequence shown here is derived from an EMBL/GenBank/DDBJ whole genome shotgun (WGS) entry which is preliminary data.</text>
</comment>
<keyword evidence="2" id="KW-1185">Reference proteome</keyword>
<reference evidence="1" key="1">
    <citation type="submission" date="2020-05" db="EMBL/GenBank/DDBJ databases">
        <title>Mycena genomes resolve the evolution of fungal bioluminescence.</title>
        <authorList>
            <person name="Tsai I.J."/>
        </authorList>
    </citation>
    <scope>NUCLEOTIDE SEQUENCE</scope>
    <source>
        <strain evidence="1">CCC161011</strain>
    </source>
</reference>
<name>A0A8H6Y0E4_9AGAR</name>
<dbReference type="GO" id="GO:0016705">
    <property type="term" value="F:oxidoreductase activity, acting on paired donors, with incorporation or reduction of molecular oxygen"/>
    <property type="evidence" value="ECO:0007669"/>
    <property type="project" value="InterPro"/>
</dbReference>
<dbReference type="OrthoDB" id="10477787at2759"/>